<dbReference type="GO" id="GO:0005976">
    <property type="term" value="P:polysaccharide metabolic process"/>
    <property type="evidence" value="ECO:0007669"/>
    <property type="project" value="InterPro"/>
</dbReference>
<sequence length="38" mass="4190">MHRLGQAGRLPLHLIEVQCGSNLGEDDVVRPEDTYGRG</sequence>
<evidence type="ECO:0000313" key="3">
    <source>
        <dbReference type="Proteomes" id="UP000515971"/>
    </source>
</evidence>
<proteinExistence type="predicted"/>
<name>A0A7G9SEV9_9SPHN</name>
<evidence type="ECO:0000259" key="1">
    <source>
        <dbReference type="Pfam" id="PF01050"/>
    </source>
</evidence>
<dbReference type="InterPro" id="IPR001538">
    <property type="entry name" value="Man6P_isomerase-2_C"/>
</dbReference>
<organism evidence="2 3">
    <name type="scientific">Sphingomonas lutea</name>
    <dbReference type="NCBI Taxonomy" id="1045317"/>
    <lineage>
        <taxon>Bacteria</taxon>
        <taxon>Pseudomonadati</taxon>
        <taxon>Pseudomonadota</taxon>
        <taxon>Alphaproteobacteria</taxon>
        <taxon>Sphingomonadales</taxon>
        <taxon>Sphingomonadaceae</taxon>
        <taxon>Sphingomonas</taxon>
    </lineage>
</organism>
<gene>
    <name evidence="2" type="ORF">H9L13_06505</name>
</gene>
<dbReference type="Proteomes" id="UP000515971">
    <property type="component" value="Chromosome"/>
</dbReference>
<dbReference type="EMBL" id="CP060718">
    <property type="protein sequence ID" value="QNN66384.1"/>
    <property type="molecule type" value="Genomic_DNA"/>
</dbReference>
<reference evidence="2 3" key="1">
    <citation type="submission" date="2020-08" db="EMBL/GenBank/DDBJ databases">
        <title>Genome sequence of Sphingomonas lutea KCTC 23642T.</title>
        <authorList>
            <person name="Hyun D.-W."/>
            <person name="Bae J.-W."/>
        </authorList>
    </citation>
    <scope>NUCLEOTIDE SEQUENCE [LARGE SCALE GENOMIC DNA]</scope>
    <source>
        <strain evidence="2 3">KCTC 23642</strain>
    </source>
</reference>
<feature type="domain" description="Mannose-6-phosphate isomerase type II C-terminal" evidence="1">
    <location>
        <begin position="1"/>
        <end position="33"/>
    </location>
</feature>
<evidence type="ECO:0000313" key="2">
    <source>
        <dbReference type="EMBL" id="QNN66384.1"/>
    </source>
</evidence>
<dbReference type="AlphaFoldDB" id="A0A7G9SEV9"/>
<protein>
    <recommendedName>
        <fullName evidence="1">Mannose-6-phosphate isomerase type II C-terminal domain-containing protein</fullName>
    </recommendedName>
</protein>
<dbReference type="Pfam" id="PF01050">
    <property type="entry name" value="MannoseP_isomer"/>
    <property type="match status" value="1"/>
</dbReference>
<dbReference type="RefSeq" id="WP_187536976.1">
    <property type="nucleotide sequence ID" value="NZ_CP060718.1"/>
</dbReference>
<dbReference type="KEGG" id="slut:H9L13_06505"/>
<dbReference type="GO" id="GO:0016779">
    <property type="term" value="F:nucleotidyltransferase activity"/>
    <property type="evidence" value="ECO:0007669"/>
    <property type="project" value="InterPro"/>
</dbReference>
<keyword evidence="3" id="KW-1185">Reference proteome</keyword>
<accession>A0A7G9SEV9</accession>